<dbReference type="Proteomes" id="UP000189370">
    <property type="component" value="Unassembled WGS sequence"/>
</dbReference>
<evidence type="ECO:0000313" key="2">
    <source>
        <dbReference type="EMBL" id="OLZ40869.1"/>
    </source>
</evidence>
<evidence type="ECO:0000256" key="1">
    <source>
        <dbReference type="SAM" id="Phobius"/>
    </source>
</evidence>
<keyword evidence="1" id="KW-0812">Transmembrane</keyword>
<name>A0A1S8AWF1_9EURY</name>
<dbReference type="STRING" id="301967.A6E15_07640"/>
<dbReference type="OrthoDB" id="206469at2157"/>
<keyword evidence="1" id="KW-0472">Membrane</keyword>
<keyword evidence="3" id="KW-1185">Reference proteome</keyword>
<feature type="transmembrane region" description="Helical" evidence="1">
    <location>
        <begin position="60"/>
        <end position="82"/>
    </location>
</feature>
<evidence type="ECO:0000313" key="3">
    <source>
        <dbReference type="Proteomes" id="UP000189370"/>
    </source>
</evidence>
<reference evidence="3" key="1">
    <citation type="submission" date="2016-04" db="EMBL/GenBank/DDBJ databases">
        <authorList>
            <person name="Chen S.-C."/>
            <person name="Lai M.-C."/>
        </authorList>
    </citation>
    <scope>NUCLEOTIDE SEQUENCE [LARGE SCALE GENOMIC DNA]</scope>
    <source>
        <strain evidence="3">AB14</strain>
    </source>
</reference>
<dbReference type="EMBL" id="LWLN01000001">
    <property type="protein sequence ID" value="OLZ40869.1"/>
    <property type="molecule type" value="Genomic_DNA"/>
</dbReference>
<proteinExistence type="predicted"/>
<gene>
    <name evidence="2" type="ORF">A6E15_07640</name>
</gene>
<keyword evidence="1" id="KW-1133">Transmembrane helix</keyword>
<sequence length="124" mass="12355">MNDARLVGGSVLCAFLLAGIVTVVTGSPALLGGTPIGIAIYLTVGVALPQYLLSRRRGSALRLGLASLTAAGAAFVLIAGVATGSPNAAWDIGLVGILFVVVLGTSIGADIRAFRDGYRSAAGE</sequence>
<feature type="transmembrane region" description="Helical" evidence="1">
    <location>
        <begin position="88"/>
        <end position="109"/>
    </location>
</feature>
<organism evidence="2 3">
    <name type="scientific">Natrinema saccharevitans</name>
    <dbReference type="NCBI Taxonomy" id="301967"/>
    <lineage>
        <taxon>Archaea</taxon>
        <taxon>Methanobacteriati</taxon>
        <taxon>Methanobacteriota</taxon>
        <taxon>Stenosarchaea group</taxon>
        <taxon>Halobacteria</taxon>
        <taxon>Halobacteriales</taxon>
        <taxon>Natrialbaceae</taxon>
        <taxon>Natrinema</taxon>
    </lineage>
</organism>
<accession>A0A1S8AWF1</accession>
<feature type="transmembrane region" description="Helical" evidence="1">
    <location>
        <begin position="36"/>
        <end position="53"/>
    </location>
</feature>
<dbReference type="AlphaFoldDB" id="A0A1S8AWF1"/>
<comment type="caution">
    <text evidence="2">The sequence shown here is derived from an EMBL/GenBank/DDBJ whole genome shotgun (WGS) entry which is preliminary data.</text>
</comment>
<dbReference type="RefSeq" id="WP_076145239.1">
    <property type="nucleotide sequence ID" value="NZ_LWLN01000001.1"/>
</dbReference>
<protein>
    <submittedName>
        <fullName evidence="2">Uncharacterized protein</fullName>
    </submittedName>
</protein>